<dbReference type="PROSITE" id="PS50059">
    <property type="entry name" value="FKBP_PPIASE"/>
    <property type="match status" value="1"/>
</dbReference>
<comment type="subcellular location">
    <subcellularLocation>
        <location evidence="12">Cytoplasm</location>
    </subcellularLocation>
    <text evidence="12">About half TF is bound to the ribosome near the polypeptide exit tunnel while the other half is free in the cytoplasm.</text>
</comment>
<feature type="domain" description="PPIase FKBP-type" evidence="17">
    <location>
        <begin position="188"/>
        <end position="254"/>
    </location>
</feature>
<name>Q4BUW1_CROWT</name>
<dbReference type="Pfam" id="PF05698">
    <property type="entry name" value="Trigger_C"/>
    <property type="match status" value="1"/>
</dbReference>
<dbReference type="PIRSF" id="PIRSF003095">
    <property type="entry name" value="Trigger_factor"/>
    <property type="match status" value="1"/>
</dbReference>
<dbReference type="SUPFAM" id="SSF102735">
    <property type="entry name" value="Trigger factor ribosome-binding domain"/>
    <property type="match status" value="1"/>
</dbReference>
<keyword evidence="6 12" id="KW-0697">Rotamase</keyword>
<evidence type="ECO:0000256" key="11">
    <source>
        <dbReference type="ARBA" id="ARBA00029986"/>
    </source>
</evidence>
<protein>
    <recommendedName>
        <fullName evidence="4 12">Trigger factor</fullName>
        <shortName evidence="12">TF</shortName>
        <ecNumber evidence="3 12">5.2.1.8</ecNumber>
    </recommendedName>
    <alternativeName>
        <fullName evidence="11 12">PPIase</fullName>
    </alternativeName>
</protein>
<evidence type="ECO:0000256" key="1">
    <source>
        <dbReference type="ARBA" id="ARBA00000971"/>
    </source>
</evidence>
<dbReference type="Gene3D" id="1.10.3120.10">
    <property type="entry name" value="Trigger factor, C-terminal domain"/>
    <property type="match status" value="1"/>
</dbReference>
<evidence type="ECO:0000256" key="5">
    <source>
        <dbReference type="ARBA" id="ARBA00022618"/>
    </source>
</evidence>
<keyword evidence="8 12" id="KW-0413">Isomerase</keyword>
<comment type="domain">
    <text evidence="12">Consists of 3 domains; the N-terminus binds the ribosome, the middle domain has PPIase activity, while the C-terminus has intrinsic chaperone activity on its own.</text>
</comment>
<keyword evidence="7 12" id="KW-0143">Chaperone</keyword>
<dbReference type="Gene3D" id="3.10.50.40">
    <property type="match status" value="1"/>
</dbReference>
<dbReference type="InterPro" id="IPR037041">
    <property type="entry name" value="Trigger_fac_C_sf"/>
</dbReference>
<dbReference type="InterPro" id="IPR001179">
    <property type="entry name" value="PPIase_FKBP_dom"/>
</dbReference>
<dbReference type="GO" id="GO:0044183">
    <property type="term" value="F:protein folding chaperone"/>
    <property type="evidence" value="ECO:0007669"/>
    <property type="project" value="TreeGrafter"/>
</dbReference>
<evidence type="ECO:0000256" key="3">
    <source>
        <dbReference type="ARBA" id="ARBA00013194"/>
    </source>
</evidence>
<dbReference type="GO" id="GO:0051083">
    <property type="term" value="P:'de novo' cotranslational protein folding"/>
    <property type="evidence" value="ECO:0007669"/>
    <property type="project" value="TreeGrafter"/>
</dbReference>
<dbReference type="GO" id="GO:0003755">
    <property type="term" value="F:peptidyl-prolyl cis-trans isomerase activity"/>
    <property type="evidence" value="ECO:0007669"/>
    <property type="project" value="UniProtKB-UniRule"/>
</dbReference>
<evidence type="ECO:0000256" key="7">
    <source>
        <dbReference type="ARBA" id="ARBA00023186"/>
    </source>
</evidence>
<evidence type="ECO:0000259" key="17">
    <source>
        <dbReference type="PROSITE" id="PS50059"/>
    </source>
</evidence>
<comment type="function">
    <text evidence="10 12">Involved in protein export. Acts as a chaperone by maintaining the newly synthesized protein in an open conformation. Functions as a peptidyl-prolyl cis-trans isomerase.</text>
</comment>
<sequence length="486" mass="54633">MLRHNSIWHNNQLSEIVIYMKVTQEKLPDSQIGLEIEIPAETGKKAYETEVKTLARTANIPGFRKGKVPRPILLQRLGSRYIKAITLEKLVQTSVEKALKQESIDSIGQPTLSSALDELVDKFKPGEPLTFSAAVDVAPTIELGDYQTLSIRAEETVYDPQQLEDWFKERQKELATLVPIEDRGAEMGDVAIVDYKGVSTSEGEEEGEAIEGVEGTDLEVELEVGKFIEGMVEGIVGMKPEETKELPLKFPDDYPREDLAGEPVTFTITLKELKAKELPELDDDFAEEVSEYETLAELRESLEKQFKESAEEETKQSIYSAITSELSAICTADLPDTLVQDEVTKVLTQTAMQLEQMGMDLGQLFTQENLPKLRENSRPEAVEKLTKSLIIQEIAKVESITLEETEIEERSNEIKEQLEGKEIDVDKLRTIVEEELISEKTLKLLQEKATVELVPKGTLEEEKKAESEAEEEAAEQTVDVEVQEQE</sequence>
<evidence type="ECO:0000313" key="19">
    <source>
        <dbReference type="Proteomes" id="UP000003922"/>
    </source>
</evidence>
<evidence type="ECO:0000313" key="18">
    <source>
        <dbReference type="EMBL" id="EAM47692.1"/>
    </source>
</evidence>
<evidence type="ECO:0000256" key="10">
    <source>
        <dbReference type="ARBA" id="ARBA00024849"/>
    </source>
</evidence>
<dbReference type="AlphaFoldDB" id="Q4BUW1"/>
<dbReference type="FunFam" id="3.30.70.1050:FF:000004">
    <property type="entry name" value="Trigger factor"/>
    <property type="match status" value="1"/>
</dbReference>
<dbReference type="FunFam" id="3.10.50.40:FF:000001">
    <property type="entry name" value="Trigger factor"/>
    <property type="match status" value="1"/>
</dbReference>
<dbReference type="InterPro" id="IPR027304">
    <property type="entry name" value="Trigger_fact/SurA_dom_sf"/>
</dbReference>
<feature type="coiled-coil region" evidence="15">
    <location>
        <begin position="285"/>
        <end position="315"/>
    </location>
</feature>
<gene>
    <name evidence="12" type="primary">tig</name>
    <name evidence="18" type="ORF">CwatDRAFT_0331</name>
</gene>
<dbReference type="EMBL" id="AADV02000245">
    <property type="protein sequence ID" value="EAM47692.1"/>
    <property type="molecule type" value="Genomic_DNA"/>
</dbReference>
<evidence type="ECO:0000256" key="13">
    <source>
        <dbReference type="PROSITE-ProRule" id="PRU00277"/>
    </source>
</evidence>
<keyword evidence="19" id="KW-1185">Reference proteome</keyword>
<organism evidence="18 19">
    <name type="scientific">Crocosphaera watsonii WH 8501</name>
    <dbReference type="NCBI Taxonomy" id="165597"/>
    <lineage>
        <taxon>Bacteria</taxon>
        <taxon>Bacillati</taxon>
        <taxon>Cyanobacteriota</taxon>
        <taxon>Cyanophyceae</taxon>
        <taxon>Oscillatoriophycideae</taxon>
        <taxon>Chroococcales</taxon>
        <taxon>Aphanothecaceae</taxon>
        <taxon>Crocosphaera</taxon>
    </lineage>
</organism>
<evidence type="ECO:0000256" key="16">
    <source>
        <dbReference type="SAM" id="MobiDB-lite"/>
    </source>
</evidence>
<dbReference type="HAMAP" id="MF_00303">
    <property type="entry name" value="Trigger_factor_Tig"/>
    <property type="match status" value="1"/>
</dbReference>
<dbReference type="SUPFAM" id="SSF109998">
    <property type="entry name" value="Triger factor/SurA peptide-binding domain-like"/>
    <property type="match status" value="1"/>
</dbReference>
<comment type="similarity">
    <text evidence="2 12 14">Belongs to the FKBP-type PPIase family. Tig subfamily.</text>
</comment>
<dbReference type="Proteomes" id="UP000003922">
    <property type="component" value="Unassembled WGS sequence"/>
</dbReference>
<dbReference type="Pfam" id="PF05697">
    <property type="entry name" value="Trigger_N"/>
    <property type="match status" value="1"/>
</dbReference>
<dbReference type="KEGG" id="cwa:CwatDRAFT_0331"/>
<accession>Q4BUW1</accession>
<dbReference type="Pfam" id="PF00254">
    <property type="entry name" value="FKBP_C"/>
    <property type="match status" value="1"/>
</dbReference>
<comment type="caution">
    <text evidence="18">The sequence shown here is derived from an EMBL/GenBank/DDBJ whole genome shotgun (WGS) entry which is preliminary data.</text>
</comment>
<reference evidence="18" key="2">
    <citation type="submission" date="2005-06" db="EMBL/GenBank/DDBJ databases">
        <title>Sequencing of the draft genome and assembly of Crocosphaera watsonii WH 8501.</title>
        <authorList>
            <consortium name="US DOE Joint Genome Institute (JGI-PGF)"/>
            <person name="Copeland A."/>
            <person name="Lucas S."/>
            <person name="Lapidus A."/>
            <person name="Barry K."/>
            <person name="Detter C."/>
            <person name="Glavina T."/>
            <person name="Hammon N."/>
            <person name="Israni S."/>
            <person name="Pitluck S."/>
            <person name="Richardson P."/>
        </authorList>
    </citation>
    <scope>NUCLEOTIDE SEQUENCE [LARGE SCALE GENOMIC DNA]</scope>
    <source>
        <strain evidence="18">WH 8501</strain>
    </source>
</reference>
<dbReference type="GO" id="GO:0043335">
    <property type="term" value="P:protein unfolding"/>
    <property type="evidence" value="ECO:0007669"/>
    <property type="project" value="TreeGrafter"/>
</dbReference>
<reference evidence="18" key="3">
    <citation type="submission" date="2016-12" db="EMBL/GenBank/DDBJ databases">
        <title>Annotation of the draft genome assembly of Crocosphaera watsonii WH 8501.</title>
        <authorList>
            <consortium name="US DOE Joint Genome Institute (JGI-ORNL)"/>
            <person name="Larimer F."/>
            <person name="Land M."/>
        </authorList>
    </citation>
    <scope>NUCLEOTIDE SEQUENCE</scope>
    <source>
        <strain evidence="18">WH 8501</strain>
    </source>
</reference>
<comment type="catalytic activity">
    <reaction evidence="1 12 13">
        <text>[protein]-peptidylproline (omega=180) = [protein]-peptidylproline (omega=0)</text>
        <dbReference type="Rhea" id="RHEA:16237"/>
        <dbReference type="Rhea" id="RHEA-COMP:10747"/>
        <dbReference type="Rhea" id="RHEA-COMP:10748"/>
        <dbReference type="ChEBI" id="CHEBI:83833"/>
        <dbReference type="ChEBI" id="CHEBI:83834"/>
        <dbReference type="EC" id="5.2.1.8"/>
    </reaction>
</comment>
<evidence type="ECO:0000256" key="8">
    <source>
        <dbReference type="ARBA" id="ARBA00023235"/>
    </source>
</evidence>
<feature type="region of interest" description="Disordered" evidence="16">
    <location>
        <begin position="457"/>
        <end position="486"/>
    </location>
</feature>
<dbReference type="NCBIfam" id="TIGR00115">
    <property type="entry name" value="tig"/>
    <property type="match status" value="1"/>
</dbReference>
<feature type="compositionally biased region" description="Basic and acidic residues" evidence="16">
    <location>
        <begin position="458"/>
        <end position="467"/>
    </location>
</feature>
<keyword evidence="12" id="KW-0963">Cytoplasm</keyword>
<keyword evidence="15" id="KW-0175">Coiled coil</keyword>
<dbReference type="SUPFAM" id="SSF54534">
    <property type="entry name" value="FKBP-like"/>
    <property type="match status" value="1"/>
</dbReference>
<dbReference type="GO" id="GO:0051301">
    <property type="term" value="P:cell division"/>
    <property type="evidence" value="ECO:0007669"/>
    <property type="project" value="UniProtKB-KW"/>
</dbReference>
<evidence type="ECO:0000256" key="4">
    <source>
        <dbReference type="ARBA" id="ARBA00016902"/>
    </source>
</evidence>
<evidence type="ECO:0000256" key="6">
    <source>
        <dbReference type="ARBA" id="ARBA00023110"/>
    </source>
</evidence>
<proteinExistence type="inferred from homology"/>
<keyword evidence="5 12" id="KW-0132">Cell division</keyword>
<dbReference type="GO" id="GO:0005737">
    <property type="term" value="C:cytoplasm"/>
    <property type="evidence" value="ECO:0007669"/>
    <property type="project" value="UniProtKB-SubCell"/>
</dbReference>
<keyword evidence="9 12" id="KW-0131">Cell cycle</keyword>
<evidence type="ECO:0000256" key="14">
    <source>
        <dbReference type="RuleBase" id="RU003914"/>
    </source>
</evidence>
<dbReference type="Gene3D" id="3.30.70.1050">
    <property type="entry name" value="Trigger factor ribosome-binding domain"/>
    <property type="match status" value="1"/>
</dbReference>
<reference evidence="18" key="1">
    <citation type="submission" date="2004-02" db="EMBL/GenBank/DDBJ databases">
        <authorList>
            <consortium name="DOE Joint Genome Institute"/>
        </authorList>
    </citation>
    <scope>NUCLEOTIDE SEQUENCE [LARGE SCALE GENOMIC DNA]</scope>
    <source>
        <strain evidence="18">WH 8501</strain>
    </source>
</reference>
<dbReference type="GO" id="GO:0043022">
    <property type="term" value="F:ribosome binding"/>
    <property type="evidence" value="ECO:0007669"/>
    <property type="project" value="TreeGrafter"/>
</dbReference>
<dbReference type="PANTHER" id="PTHR30560">
    <property type="entry name" value="TRIGGER FACTOR CHAPERONE AND PEPTIDYL-PROLYL CIS/TRANS ISOMERASE"/>
    <property type="match status" value="1"/>
</dbReference>
<evidence type="ECO:0000256" key="2">
    <source>
        <dbReference type="ARBA" id="ARBA00005464"/>
    </source>
</evidence>
<dbReference type="InterPro" id="IPR036611">
    <property type="entry name" value="Trigger_fac_ribosome-bd_sf"/>
</dbReference>
<evidence type="ECO:0000256" key="15">
    <source>
        <dbReference type="SAM" id="Coils"/>
    </source>
</evidence>
<evidence type="ECO:0000256" key="9">
    <source>
        <dbReference type="ARBA" id="ARBA00023306"/>
    </source>
</evidence>
<dbReference type="InterPro" id="IPR046357">
    <property type="entry name" value="PPIase_dom_sf"/>
</dbReference>
<dbReference type="GO" id="GO:0015031">
    <property type="term" value="P:protein transport"/>
    <property type="evidence" value="ECO:0007669"/>
    <property type="project" value="UniProtKB-UniRule"/>
</dbReference>
<dbReference type="InterPro" id="IPR005215">
    <property type="entry name" value="Trig_fac"/>
</dbReference>
<dbReference type="EC" id="5.2.1.8" evidence="3 12"/>
<dbReference type="InterPro" id="IPR008880">
    <property type="entry name" value="Trigger_fac_C"/>
</dbReference>
<dbReference type="InterPro" id="IPR008881">
    <property type="entry name" value="Trigger_fac_ribosome-bd_bac"/>
</dbReference>
<dbReference type="PANTHER" id="PTHR30560:SF3">
    <property type="entry name" value="TRIGGER FACTOR-LIKE PROTEIN TIG, CHLOROPLASTIC"/>
    <property type="match status" value="1"/>
</dbReference>
<evidence type="ECO:0000256" key="12">
    <source>
        <dbReference type="HAMAP-Rule" id="MF_00303"/>
    </source>
</evidence>